<feature type="non-terminal residue" evidence="1">
    <location>
        <position position="28"/>
    </location>
</feature>
<reference evidence="1" key="1">
    <citation type="submission" date="2021-02" db="EMBL/GenBank/DDBJ databases">
        <authorList>
            <person name="Nowell W R."/>
        </authorList>
    </citation>
    <scope>NUCLEOTIDE SEQUENCE</scope>
</reference>
<evidence type="ECO:0000313" key="1">
    <source>
        <dbReference type="EMBL" id="CAF4554144.1"/>
    </source>
</evidence>
<name>A0A8S2YFG6_9BILA</name>
<gene>
    <name evidence="1" type="ORF">SMN809_LOCUS37157</name>
</gene>
<dbReference type="AlphaFoldDB" id="A0A8S2YFG6"/>
<comment type="caution">
    <text evidence="1">The sequence shown here is derived from an EMBL/GenBank/DDBJ whole genome shotgun (WGS) entry which is preliminary data.</text>
</comment>
<organism evidence="1 2">
    <name type="scientific">Rotaria magnacalcarata</name>
    <dbReference type="NCBI Taxonomy" id="392030"/>
    <lineage>
        <taxon>Eukaryota</taxon>
        <taxon>Metazoa</taxon>
        <taxon>Spiralia</taxon>
        <taxon>Gnathifera</taxon>
        <taxon>Rotifera</taxon>
        <taxon>Eurotatoria</taxon>
        <taxon>Bdelloidea</taxon>
        <taxon>Philodinida</taxon>
        <taxon>Philodinidae</taxon>
        <taxon>Rotaria</taxon>
    </lineage>
</organism>
<protein>
    <submittedName>
        <fullName evidence="1">Uncharacterized protein</fullName>
    </submittedName>
</protein>
<proteinExistence type="predicted"/>
<evidence type="ECO:0000313" key="2">
    <source>
        <dbReference type="Proteomes" id="UP000676336"/>
    </source>
</evidence>
<dbReference type="EMBL" id="CAJOBI010093636">
    <property type="protein sequence ID" value="CAF4554144.1"/>
    <property type="molecule type" value="Genomic_DNA"/>
</dbReference>
<dbReference type="Proteomes" id="UP000676336">
    <property type="component" value="Unassembled WGS sequence"/>
</dbReference>
<sequence>MLIDLTSSFDFILLAGTPVAMMQMANPT</sequence>
<accession>A0A8S2YFG6</accession>